<sequence>MISPSPLASRRTAVRHAMQAAGIDLLLIGPSAGFRYFAGRDAILTERFVALGLFADGQEIVFSPRLQAPLYEGLPGLAVCIWDEAEPMLSGVAAVAQAAGVKTIAVNTEFWSGFLLQLTALLPGVSVVPGAALVETPRLIKSEEEIAALQAAADRIDAVWSRFCAMTPTMVGRTELELRAVIDGLMREEGFSEVSWVDVGAGANGASSLHHGSDHVIQPGEPVVFDYAGCFEGYYGDICRVAVSGAPDPEYVAVYDIVRQAQEAAFRAVRPGVPAQEIDAVGRRIIADAGYGERFTHRLGHGIGLAAHEGPYLVAGNTQALEPGMTFSDEPGIYIPGRFGVRIEDIIVVTQDGARRLTQSPRDLVRLS</sequence>
<dbReference type="InterPro" id="IPR000994">
    <property type="entry name" value="Pept_M24"/>
</dbReference>
<evidence type="ECO:0000259" key="2">
    <source>
        <dbReference type="Pfam" id="PF01321"/>
    </source>
</evidence>
<proteinExistence type="predicted"/>
<evidence type="ECO:0000313" key="4">
    <source>
        <dbReference type="Proteomes" id="UP000606044"/>
    </source>
</evidence>
<dbReference type="Pfam" id="PF00557">
    <property type="entry name" value="Peptidase_M24"/>
    <property type="match status" value="1"/>
</dbReference>
<keyword evidence="4" id="KW-1185">Reference proteome</keyword>
<comment type="caution">
    <text evidence="3">The sequence shown here is derived from an EMBL/GenBank/DDBJ whole genome shotgun (WGS) entry which is preliminary data.</text>
</comment>
<dbReference type="SUPFAM" id="SSF55920">
    <property type="entry name" value="Creatinase/aminopeptidase"/>
    <property type="match status" value="1"/>
</dbReference>
<feature type="domain" description="Creatinase N-terminal" evidence="2">
    <location>
        <begin position="10"/>
        <end position="140"/>
    </location>
</feature>
<dbReference type="EMBL" id="BMCT01000001">
    <property type="protein sequence ID" value="GGF54677.1"/>
    <property type="molecule type" value="Genomic_DNA"/>
</dbReference>
<dbReference type="InterPro" id="IPR000587">
    <property type="entry name" value="Creatinase_N"/>
</dbReference>
<dbReference type="InterPro" id="IPR029149">
    <property type="entry name" value="Creatin/AminoP/Spt16_N"/>
</dbReference>
<dbReference type="Gene3D" id="3.90.230.10">
    <property type="entry name" value="Creatinase/methionine aminopeptidase superfamily"/>
    <property type="match status" value="1"/>
</dbReference>
<dbReference type="RefSeq" id="WP_210324133.1">
    <property type="nucleotide sequence ID" value="NZ_BMCT01000001.1"/>
</dbReference>
<accession>A0A917F935</accession>
<name>A0A917F935_9HYPH</name>
<dbReference type="SUPFAM" id="SSF53092">
    <property type="entry name" value="Creatinase/prolidase N-terminal domain"/>
    <property type="match status" value="1"/>
</dbReference>
<dbReference type="PANTHER" id="PTHR46112">
    <property type="entry name" value="AMINOPEPTIDASE"/>
    <property type="match status" value="1"/>
</dbReference>
<evidence type="ECO:0000259" key="1">
    <source>
        <dbReference type="Pfam" id="PF00557"/>
    </source>
</evidence>
<dbReference type="PANTHER" id="PTHR46112:SF3">
    <property type="entry name" value="AMINOPEPTIDASE YPDF"/>
    <property type="match status" value="1"/>
</dbReference>
<dbReference type="Proteomes" id="UP000606044">
    <property type="component" value="Unassembled WGS sequence"/>
</dbReference>
<dbReference type="InterPro" id="IPR050659">
    <property type="entry name" value="Peptidase_M24B"/>
</dbReference>
<organism evidence="3 4">
    <name type="scientific">Azorhizobium oxalatiphilum</name>
    <dbReference type="NCBI Taxonomy" id="980631"/>
    <lineage>
        <taxon>Bacteria</taxon>
        <taxon>Pseudomonadati</taxon>
        <taxon>Pseudomonadota</taxon>
        <taxon>Alphaproteobacteria</taxon>
        <taxon>Hyphomicrobiales</taxon>
        <taxon>Xanthobacteraceae</taxon>
        <taxon>Azorhizobium</taxon>
    </lineage>
</organism>
<evidence type="ECO:0000313" key="3">
    <source>
        <dbReference type="EMBL" id="GGF54677.1"/>
    </source>
</evidence>
<dbReference type="Gene3D" id="3.40.350.10">
    <property type="entry name" value="Creatinase/prolidase N-terminal domain"/>
    <property type="match status" value="1"/>
</dbReference>
<gene>
    <name evidence="3" type="ORF">GCM10007301_12770</name>
</gene>
<feature type="domain" description="Peptidase M24" evidence="1">
    <location>
        <begin position="148"/>
        <end position="351"/>
    </location>
</feature>
<protein>
    <submittedName>
        <fullName evidence="3">Dipeptidase</fullName>
    </submittedName>
</protein>
<dbReference type="AlphaFoldDB" id="A0A917F935"/>
<reference evidence="3" key="1">
    <citation type="journal article" date="2014" name="Int. J. Syst. Evol. Microbiol.">
        <title>Complete genome sequence of Corynebacterium casei LMG S-19264T (=DSM 44701T), isolated from a smear-ripened cheese.</title>
        <authorList>
            <consortium name="US DOE Joint Genome Institute (JGI-PGF)"/>
            <person name="Walter F."/>
            <person name="Albersmeier A."/>
            <person name="Kalinowski J."/>
            <person name="Ruckert C."/>
        </authorList>
    </citation>
    <scope>NUCLEOTIDE SEQUENCE</scope>
    <source>
        <strain evidence="3">CCM 7897</strain>
    </source>
</reference>
<reference evidence="3" key="2">
    <citation type="submission" date="2020-09" db="EMBL/GenBank/DDBJ databases">
        <authorList>
            <person name="Sun Q."/>
            <person name="Sedlacek I."/>
        </authorList>
    </citation>
    <scope>NUCLEOTIDE SEQUENCE</scope>
    <source>
        <strain evidence="3">CCM 7897</strain>
    </source>
</reference>
<dbReference type="InterPro" id="IPR036005">
    <property type="entry name" value="Creatinase/aminopeptidase-like"/>
</dbReference>
<dbReference type="Pfam" id="PF01321">
    <property type="entry name" value="Creatinase_N"/>
    <property type="match status" value="1"/>
</dbReference>